<dbReference type="Gene3D" id="1.20.1110.10">
    <property type="entry name" value="Calcium-transporting ATPase, transmembrane domain"/>
    <property type="match status" value="1"/>
</dbReference>
<dbReference type="Gene3D" id="2.70.150.10">
    <property type="entry name" value="Calcium-transporting ATPase, cytoplasmic transduction domain A"/>
    <property type="match status" value="1"/>
</dbReference>
<reference evidence="6" key="1">
    <citation type="journal article" date="2023" name="Access Microbiol">
        <title>De-novo genome assembly for Akanthomyces muscarius, a biocontrol agent of insect agricultural pests.</title>
        <authorList>
            <person name="Erdos Z."/>
            <person name="Studholme D.J."/>
            <person name="Raymond B."/>
            <person name="Sharma M."/>
        </authorList>
    </citation>
    <scope>NUCLEOTIDE SEQUENCE</scope>
    <source>
        <strain evidence="6">Ve6</strain>
    </source>
</reference>
<evidence type="ECO:0000256" key="2">
    <source>
        <dbReference type="ARBA" id="ARBA00022842"/>
    </source>
</evidence>
<sequence length="438" mass="48575">MDEITPVPGPASSHEQLSDHRRNFDAVAAPASFEDISRDVRSEDAVPDSPFAFSTTQLHKLLTYGNLTALEVFGGLRGLATGLRANTSAGLSADEFRLTGTLSFDEAVMSARDNREPHIQESLPHRSIGQGLSLRIGEDHDNSFIDRRRIYGANRLPRRPQKSFLRLMWIAFNDKLLILLTISACISLAIGIYRSVDNITKDSNIEWVDGVTVVVAILVIVFASAATDWQKNHKFEKLNQRKLQRDVAVMRQGRIQHVSVYDVMVGDVLHVEAGEVLAADGVLIQGSGLHVDESSVSGETELVHKTLANDHDPIHATHADPFLFSGTTICRGVSQYLVTSVGANSTYGRTLVSLREDIEETPLQARLGRLGKQLIIFGAAAGSVFFLILFIRFMANLIFLFSFVLAFFLVIWLHLFVVLSFWLSMDFLLMTSDNCVYL</sequence>
<protein>
    <recommendedName>
        <fullName evidence="8">Cation-transporting P-type ATPase N-terminal domain-containing protein</fullName>
    </recommendedName>
</protein>
<comment type="subcellular location">
    <subcellularLocation>
        <location evidence="1">Endomembrane system</location>
        <topology evidence="1">Multi-pass membrane protein</topology>
    </subcellularLocation>
</comment>
<comment type="caution">
    <text evidence="6">The sequence shown here is derived from an EMBL/GenBank/DDBJ whole genome shotgun (WGS) entry which is preliminary data.</text>
</comment>
<dbReference type="SUPFAM" id="SSF81653">
    <property type="entry name" value="Calcium ATPase, transduction domain A"/>
    <property type="match status" value="1"/>
</dbReference>
<evidence type="ECO:0000256" key="3">
    <source>
        <dbReference type="SAM" id="Phobius"/>
    </source>
</evidence>
<dbReference type="Pfam" id="PF00690">
    <property type="entry name" value="Cation_ATPase_N"/>
    <property type="match status" value="1"/>
</dbReference>
<feature type="domain" description="Cation-transporting P-type ATPase N-terminal" evidence="5">
    <location>
        <begin position="146"/>
        <end position="187"/>
    </location>
</feature>
<dbReference type="PANTHER" id="PTHR24093:SF369">
    <property type="entry name" value="CALCIUM-TRANSPORTING ATPASE"/>
    <property type="match status" value="1"/>
</dbReference>
<keyword evidence="3" id="KW-0812">Transmembrane</keyword>
<feature type="domain" description="P-type ATPase A" evidence="4">
    <location>
        <begin position="243"/>
        <end position="350"/>
    </location>
</feature>
<dbReference type="GO" id="GO:0005388">
    <property type="term" value="F:P-type calcium transporter activity"/>
    <property type="evidence" value="ECO:0007669"/>
    <property type="project" value="TreeGrafter"/>
</dbReference>
<evidence type="ECO:0000259" key="4">
    <source>
        <dbReference type="Pfam" id="PF00122"/>
    </source>
</evidence>
<evidence type="ECO:0000259" key="5">
    <source>
        <dbReference type="Pfam" id="PF00690"/>
    </source>
</evidence>
<dbReference type="PANTHER" id="PTHR24093">
    <property type="entry name" value="CATION TRANSPORTING ATPASE"/>
    <property type="match status" value="1"/>
</dbReference>
<dbReference type="InterPro" id="IPR008250">
    <property type="entry name" value="ATPase_P-typ_transduc_dom_A_sf"/>
</dbReference>
<dbReference type="Pfam" id="PF00122">
    <property type="entry name" value="E1-E2_ATPase"/>
    <property type="match status" value="1"/>
</dbReference>
<dbReference type="AlphaFoldDB" id="A0A9W8Q489"/>
<dbReference type="GO" id="GO:0012505">
    <property type="term" value="C:endomembrane system"/>
    <property type="evidence" value="ECO:0007669"/>
    <property type="project" value="UniProtKB-SubCell"/>
</dbReference>
<dbReference type="SUPFAM" id="SSF81665">
    <property type="entry name" value="Calcium ATPase, transmembrane domain M"/>
    <property type="match status" value="1"/>
</dbReference>
<feature type="transmembrane region" description="Helical" evidence="3">
    <location>
        <begin position="207"/>
        <end position="227"/>
    </location>
</feature>
<dbReference type="EMBL" id="JAJHUN010000010">
    <property type="protein sequence ID" value="KAJ4146852.1"/>
    <property type="molecule type" value="Genomic_DNA"/>
</dbReference>
<keyword evidence="7" id="KW-1185">Reference proteome</keyword>
<dbReference type="RefSeq" id="XP_056049793.1">
    <property type="nucleotide sequence ID" value="XM_056192681.1"/>
</dbReference>
<feature type="transmembrane region" description="Helical" evidence="3">
    <location>
        <begin position="374"/>
        <end position="391"/>
    </location>
</feature>
<organism evidence="6 7">
    <name type="scientific">Akanthomyces muscarius</name>
    <name type="common">Entomopathogenic fungus</name>
    <name type="synonym">Lecanicillium muscarium</name>
    <dbReference type="NCBI Taxonomy" id="2231603"/>
    <lineage>
        <taxon>Eukaryota</taxon>
        <taxon>Fungi</taxon>
        <taxon>Dikarya</taxon>
        <taxon>Ascomycota</taxon>
        <taxon>Pezizomycotina</taxon>
        <taxon>Sordariomycetes</taxon>
        <taxon>Hypocreomycetidae</taxon>
        <taxon>Hypocreales</taxon>
        <taxon>Cordycipitaceae</taxon>
        <taxon>Akanthomyces</taxon>
    </lineage>
</organism>
<dbReference type="InterPro" id="IPR023298">
    <property type="entry name" value="ATPase_P-typ_TM_dom_sf"/>
</dbReference>
<feature type="transmembrane region" description="Helical" evidence="3">
    <location>
        <begin position="176"/>
        <end position="195"/>
    </location>
</feature>
<keyword evidence="2" id="KW-0460">Magnesium</keyword>
<gene>
    <name evidence="6" type="ORF">LMH87_001411</name>
</gene>
<evidence type="ECO:0000256" key="1">
    <source>
        <dbReference type="ARBA" id="ARBA00004127"/>
    </source>
</evidence>
<keyword evidence="3" id="KW-0472">Membrane</keyword>
<dbReference type="Proteomes" id="UP001144673">
    <property type="component" value="Chromosome 3"/>
</dbReference>
<dbReference type="GeneID" id="80888570"/>
<dbReference type="InterPro" id="IPR004014">
    <property type="entry name" value="ATPase_P-typ_cation-transptr_N"/>
</dbReference>
<keyword evidence="3" id="KW-1133">Transmembrane helix</keyword>
<feature type="transmembrane region" description="Helical" evidence="3">
    <location>
        <begin position="397"/>
        <end position="423"/>
    </location>
</feature>
<dbReference type="KEGG" id="amus:LMH87_001411"/>
<dbReference type="GO" id="GO:0006874">
    <property type="term" value="P:intracellular calcium ion homeostasis"/>
    <property type="evidence" value="ECO:0007669"/>
    <property type="project" value="TreeGrafter"/>
</dbReference>
<dbReference type="FunFam" id="2.70.150.10:FF:000028">
    <property type="entry name" value="Calcium-transporting ATPase"/>
    <property type="match status" value="1"/>
</dbReference>
<proteinExistence type="predicted"/>
<accession>A0A9W8Q489</accession>
<dbReference type="GO" id="GO:0005886">
    <property type="term" value="C:plasma membrane"/>
    <property type="evidence" value="ECO:0007669"/>
    <property type="project" value="TreeGrafter"/>
</dbReference>
<name>A0A9W8Q489_AKAMU</name>
<evidence type="ECO:0000313" key="7">
    <source>
        <dbReference type="Proteomes" id="UP001144673"/>
    </source>
</evidence>
<evidence type="ECO:0000313" key="6">
    <source>
        <dbReference type="EMBL" id="KAJ4146852.1"/>
    </source>
</evidence>
<dbReference type="InterPro" id="IPR059000">
    <property type="entry name" value="ATPase_P-type_domA"/>
</dbReference>
<evidence type="ECO:0008006" key="8">
    <source>
        <dbReference type="Google" id="ProtNLM"/>
    </source>
</evidence>